<keyword evidence="4" id="KW-1185">Reference proteome</keyword>
<comment type="caution">
    <text evidence="3">The sequence shown here is derived from an EMBL/GenBank/DDBJ whole genome shotgun (WGS) entry which is preliminary data.</text>
</comment>
<name>A0A7X0RXQ5_9BACL</name>
<dbReference type="RefSeq" id="WP_185673445.1">
    <property type="nucleotide sequence ID" value="NZ_JACJVP010000086.1"/>
</dbReference>
<dbReference type="AlphaFoldDB" id="A0A7X0RXQ5"/>
<evidence type="ECO:0000256" key="1">
    <source>
        <dbReference type="SAM" id="MobiDB-lite"/>
    </source>
</evidence>
<dbReference type="Pfam" id="PF09580">
    <property type="entry name" value="Spore_YhcN_YlaJ"/>
    <property type="match status" value="2"/>
</dbReference>
<evidence type="ECO:0000313" key="4">
    <source>
        <dbReference type="Proteomes" id="UP000547209"/>
    </source>
</evidence>
<gene>
    <name evidence="3" type="ORF">H7C19_33555</name>
</gene>
<feature type="region of interest" description="Disordered" evidence="1">
    <location>
        <begin position="116"/>
        <end position="139"/>
    </location>
</feature>
<keyword evidence="2" id="KW-0732">Signal</keyword>
<evidence type="ECO:0000313" key="3">
    <source>
        <dbReference type="EMBL" id="MBB6675599.1"/>
    </source>
</evidence>
<protein>
    <submittedName>
        <fullName evidence="3">YhcN/YlaJ family sporulation lipoprotein</fullName>
    </submittedName>
</protein>
<dbReference type="GO" id="GO:0030435">
    <property type="term" value="P:sporulation resulting in formation of a cellular spore"/>
    <property type="evidence" value="ECO:0007669"/>
    <property type="project" value="InterPro"/>
</dbReference>
<sequence length="245" mass="26128">MRKTAVVSSVLLTAALALSGCASNQGDMGNKNIRSQSLHNNRFANDGMNEMNRIHGNQQTNNNVVGYHDNTHLELSQKIADKLAARPDIKSAYVMLTNNNAYVSIVTEGHAAGDGGLSAKSTTTHGAPSLHKRMSTGTTGQYGHMTATQEPSALSDKVKNEVADAVKAMSPSVNNVYVSANPDLYGRMQNYATSVSEGHPIQGFVTEFNALVNRIFPESAGTHHRTNGIAGTGIGTTNDVKRSMR</sequence>
<feature type="chain" id="PRO_5038954299" evidence="2">
    <location>
        <begin position="23"/>
        <end position="245"/>
    </location>
</feature>
<dbReference type="PROSITE" id="PS51257">
    <property type="entry name" value="PROKAR_LIPOPROTEIN"/>
    <property type="match status" value="1"/>
</dbReference>
<accession>A0A7X0RXQ5</accession>
<dbReference type="Proteomes" id="UP000547209">
    <property type="component" value="Unassembled WGS sequence"/>
</dbReference>
<dbReference type="InterPro" id="IPR014247">
    <property type="entry name" value="Spore_lipoprot_YhcN/YlaJ"/>
</dbReference>
<reference evidence="3 4" key="1">
    <citation type="submission" date="2020-08" db="EMBL/GenBank/DDBJ databases">
        <title>Cohnella phylogeny.</title>
        <authorList>
            <person name="Dunlap C."/>
        </authorList>
    </citation>
    <scope>NUCLEOTIDE SEQUENCE [LARGE SCALE GENOMIC DNA]</scope>
    <source>
        <strain evidence="3 4">DSM 28246</strain>
    </source>
</reference>
<feature type="region of interest" description="Disordered" evidence="1">
    <location>
        <begin position="223"/>
        <end position="245"/>
    </location>
</feature>
<proteinExistence type="predicted"/>
<feature type="signal peptide" evidence="2">
    <location>
        <begin position="1"/>
        <end position="22"/>
    </location>
</feature>
<dbReference type="InterPro" id="IPR019076">
    <property type="entry name" value="Spore_lipoprot_YhcN/YlaJ-like"/>
</dbReference>
<dbReference type="EMBL" id="JACJVP010000086">
    <property type="protein sequence ID" value="MBB6675599.1"/>
    <property type="molecule type" value="Genomic_DNA"/>
</dbReference>
<keyword evidence="3" id="KW-0449">Lipoprotein</keyword>
<organism evidence="3 4">
    <name type="scientific">Cohnella nanjingensis</name>
    <dbReference type="NCBI Taxonomy" id="1387779"/>
    <lineage>
        <taxon>Bacteria</taxon>
        <taxon>Bacillati</taxon>
        <taxon>Bacillota</taxon>
        <taxon>Bacilli</taxon>
        <taxon>Bacillales</taxon>
        <taxon>Paenibacillaceae</taxon>
        <taxon>Cohnella</taxon>
    </lineage>
</organism>
<evidence type="ECO:0000256" key="2">
    <source>
        <dbReference type="SAM" id="SignalP"/>
    </source>
</evidence>
<dbReference type="NCBIfam" id="TIGR02898">
    <property type="entry name" value="spore_YhcN_YlaJ"/>
    <property type="match status" value="1"/>
</dbReference>